<dbReference type="PANTHER" id="PTHR42643">
    <property type="entry name" value="IONOTROPIC RECEPTOR 20A-RELATED"/>
    <property type="match status" value="1"/>
</dbReference>
<evidence type="ECO:0000256" key="10">
    <source>
        <dbReference type="ARBA" id="ARBA00023286"/>
    </source>
</evidence>
<dbReference type="InterPro" id="IPR052192">
    <property type="entry name" value="Insect_Ionotropic_Sensory_Rcpt"/>
</dbReference>
<evidence type="ECO:0000256" key="9">
    <source>
        <dbReference type="ARBA" id="ARBA00023180"/>
    </source>
</evidence>
<keyword evidence="10" id="KW-1071">Ligand-gated ion channel</keyword>
<evidence type="ECO:0000256" key="6">
    <source>
        <dbReference type="ARBA" id="ARBA00023065"/>
    </source>
</evidence>
<evidence type="ECO:0000256" key="12">
    <source>
        <dbReference type="SAM" id="Phobius"/>
    </source>
</evidence>
<evidence type="ECO:0000256" key="11">
    <source>
        <dbReference type="ARBA" id="ARBA00023303"/>
    </source>
</evidence>
<evidence type="ECO:0000313" key="15">
    <source>
        <dbReference type="Proteomes" id="UP000614350"/>
    </source>
</evidence>
<accession>A0A834J5D6</accession>
<evidence type="ECO:0000256" key="8">
    <source>
        <dbReference type="ARBA" id="ARBA00023170"/>
    </source>
</evidence>
<evidence type="ECO:0000313" key="14">
    <source>
        <dbReference type="EMBL" id="KAF7382228.1"/>
    </source>
</evidence>
<keyword evidence="11" id="KW-0407">Ion channel</keyword>
<dbReference type="GO" id="GO:0015276">
    <property type="term" value="F:ligand-gated monoatomic ion channel activity"/>
    <property type="evidence" value="ECO:0007669"/>
    <property type="project" value="InterPro"/>
</dbReference>
<evidence type="ECO:0000256" key="3">
    <source>
        <dbReference type="ARBA" id="ARBA00022475"/>
    </source>
</evidence>
<feature type="transmembrane region" description="Helical" evidence="12">
    <location>
        <begin position="300"/>
        <end position="318"/>
    </location>
</feature>
<dbReference type="Gene3D" id="3.40.190.10">
    <property type="entry name" value="Periplasmic binding protein-like II"/>
    <property type="match status" value="2"/>
</dbReference>
<evidence type="ECO:0000259" key="13">
    <source>
        <dbReference type="Pfam" id="PF10613"/>
    </source>
</evidence>
<evidence type="ECO:0000256" key="4">
    <source>
        <dbReference type="ARBA" id="ARBA00022692"/>
    </source>
</evidence>
<keyword evidence="4 12" id="KW-0812">Transmembrane</keyword>
<protein>
    <recommendedName>
        <fullName evidence="13">Ionotropic glutamate receptor L-glutamate and glycine-binding domain-containing protein</fullName>
    </recommendedName>
</protein>
<proteinExistence type="predicted"/>
<evidence type="ECO:0000256" key="2">
    <source>
        <dbReference type="ARBA" id="ARBA00022448"/>
    </source>
</evidence>
<feature type="transmembrane region" description="Helical" evidence="12">
    <location>
        <begin position="537"/>
        <end position="560"/>
    </location>
</feature>
<keyword evidence="5 12" id="KW-1133">Transmembrane helix</keyword>
<keyword evidence="15" id="KW-1185">Reference proteome</keyword>
<dbReference type="AlphaFoldDB" id="A0A834J5D6"/>
<comment type="subcellular location">
    <subcellularLocation>
        <location evidence="1">Cell membrane</location>
        <topology evidence="1">Multi-pass membrane protein</topology>
    </subcellularLocation>
</comment>
<reference evidence="14" key="1">
    <citation type="journal article" date="2020" name="G3 (Bethesda)">
        <title>High-Quality Assemblies for Three Invasive Social Wasps from the &lt;i&gt;Vespula&lt;/i&gt; Genus.</title>
        <authorList>
            <person name="Harrop T.W.R."/>
            <person name="Guhlin J."/>
            <person name="McLaughlin G.M."/>
            <person name="Permina E."/>
            <person name="Stockwell P."/>
            <person name="Gilligan J."/>
            <person name="Le Lec M.F."/>
            <person name="Gruber M.A.M."/>
            <person name="Quinn O."/>
            <person name="Lovegrove M."/>
            <person name="Duncan E.J."/>
            <person name="Remnant E.J."/>
            <person name="Van Eeckhoven J."/>
            <person name="Graham B."/>
            <person name="Knapp R.A."/>
            <person name="Langford K.W."/>
            <person name="Kronenberg Z."/>
            <person name="Press M.O."/>
            <person name="Eacker S.M."/>
            <person name="Wilson-Rankin E.E."/>
            <person name="Purcell J."/>
            <person name="Lester P.J."/>
            <person name="Dearden P.K."/>
        </authorList>
    </citation>
    <scope>NUCLEOTIDE SEQUENCE</scope>
    <source>
        <strain evidence="14">Marl-1</strain>
    </source>
</reference>
<feature type="transmembrane region" description="Helical" evidence="12">
    <location>
        <begin position="359"/>
        <end position="387"/>
    </location>
</feature>
<dbReference type="Proteomes" id="UP000614350">
    <property type="component" value="Unassembled WGS sequence"/>
</dbReference>
<evidence type="ECO:0000256" key="5">
    <source>
        <dbReference type="ARBA" id="ARBA00022989"/>
    </source>
</evidence>
<dbReference type="InterPro" id="IPR019594">
    <property type="entry name" value="Glu/Gly-bd"/>
</dbReference>
<sequence>MDICKIYGPKSIVFLYAESIKEMEMTTLMYTWIRTLSRNGIASTNLYFSQLYESSYYLGQIVQPYYIVLISNFNAINEFSLATSSFDMSSAVWIVIFIYKENASDYCHHPPGNIFHLRFNSEMMVRCGTENILREWYSIDTYQIEIQDVATWSLETGIIKIVPNFLYERRYNLQGLIMRAVKVKDLSFQSVNKGGELDSMFGRILKELCHTLNFSIHVVSEVEEYGRWDSEEKTWSGGIAELYAGRADISVSNFIISNDKSNAVDFTHPIFKYKNILVIREPTNLTIQWSSHFLTFTRSVWTAVFGILIISSIFLVLCKVKSGTNRKIGYLLIDNCLEIWSLFCRQGLSDISPKSSLRIAYFSISLLVVVFWTGYSAALISFLTSLIHTLPFDSLETFVTDGTYQLSVFRGTIFYNEFANSEDPFAKKVMKLMLEKEKLPRSKQEGLKKICENEKLALYMSDQFNSVENLKRPCNMVRIETGYVKNFAMILSKHNPFTGLINFQLQKFMDNGMMNRLKDTSFKKKSIDMVKYQPVRLISVIPLISFFLIGILLSACILIIEKCNIFHLKFNTEMMVHCGTENILQEWYSVDTNHVEINDVATRSLESGITKIVQDFLYEKRYNFGDSQSTIKNKIGEIDKVEKYGKWNLEGNTWSGGIAKLYNSFVDTYQLASSRDTAYFDKFARNVNSKDPVSEKLMLKDEELLITQPEGFKKIR</sequence>
<evidence type="ECO:0000256" key="1">
    <source>
        <dbReference type="ARBA" id="ARBA00004651"/>
    </source>
</evidence>
<keyword evidence="3" id="KW-1003">Cell membrane</keyword>
<keyword evidence="2" id="KW-0813">Transport</keyword>
<evidence type="ECO:0000256" key="7">
    <source>
        <dbReference type="ARBA" id="ARBA00023136"/>
    </source>
</evidence>
<dbReference type="GO" id="GO:0005886">
    <property type="term" value="C:plasma membrane"/>
    <property type="evidence" value="ECO:0007669"/>
    <property type="project" value="UniProtKB-SubCell"/>
</dbReference>
<dbReference type="EMBL" id="JACSEA010000019">
    <property type="protein sequence ID" value="KAF7382228.1"/>
    <property type="molecule type" value="Genomic_DNA"/>
</dbReference>
<keyword evidence="8" id="KW-0675">Receptor</keyword>
<dbReference type="Pfam" id="PF10613">
    <property type="entry name" value="Lig_chan-Glu_bd"/>
    <property type="match status" value="1"/>
</dbReference>
<keyword evidence="7 12" id="KW-0472">Membrane</keyword>
<comment type="caution">
    <text evidence="14">The sequence shown here is derived from an EMBL/GenBank/DDBJ whole genome shotgun (WGS) entry which is preliminary data.</text>
</comment>
<feature type="domain" description="Ionotropic glutamate receptor L-glutamate and glycine-binding" evidence="13">
    <location>
        <begin position="204"/>
        <end position="280"/>
    </location>
</feature>
<dbReference type="SUPFAM" id="SSF53850">
    <property type="entry name" value="Periplasmic binding protein-like II"/>
    <property type="match status" value="1"/>
</dbReference>
<keyword evidence="6" id="KW-0406">Ion transport</keyword>
<organism evidence="14 15">
    <name type="scientific">Vespula vulgaris</name>
    <name type="common">Yellow jacket</name>
    <name type="synonym">Wasp</name>
    <dbReference type="NCBI Taxonomy" id="7454"/>
    <lineage>
        <taxon>Eukaryota</taxon>
        <taxon>Metazoa</taxon>
        <taxon>Ecdysozoa</taxon>
        <taxon>Arthropoda</taxon>
        <taxon>Hexapoda</taxon>
        <taxon>Insecta</taxon>
        <taxon>Pterygota</taxon>
        <taxon>Neoptera</taxon>
        <taxon>Endopterygota</taxon>
        <taxon>Hymenoptera</taxon>
        <taxon>Apocrita</taxon>
        <taxon>Aculeata</taxon>
        <taxon>Vespoidea</taxon>
        <taxon>Vespidae</taxon>
        <taxon>Vespinae</taxon>
        <taxon>Vespula</taxon>
    </lineage>
</organism>
<name>A0A834J5D6_VESVU</name>
<gene>
    <name evidence="14" type="ORF">HZH66_013660</name>
</gene>
<keyword evidence="9" id="KW-0325">Glycoprotein</keyword>
<dbReference type="PANTHER" id="PTHR42643:SF32">
    <property type="entry name" value="IONOTROPIC RECEPTOR 31A, ISOFORM C-RELATED"/>
    <property type="match status" value="1"/>
</dbReference>